<evidence type="ECO:0000313" key="4">
    <source>
        <dbReference type="EMBL" id="MDY0745814.1"/>
    </source>
</evidence>
<evidence type="ECO:0000256" key="2">
    <source>
        <dbReference type="PROSITE-ProRule" id="PRU00110"/>
    </source>
</evidence>
<evidence type="ECO:0000259" key="3">
    <source>
        <dbReference type="PROSITE" id="PS50894"/>
    </source>
</evidence>
<evidence type="ECO:0000256" key="1">
    <source>
        <dbReference type="ARBA" id="ARBA00023012"/>
    </source>
</evidence>
<name>A0ABU5DKL9_9BURK</name>
<dbReference type="Gene3D" id="1.20.120.160">
    <property type="entry name" value="HPT domain"/>
    <property type="match status" value="1"/>
</dbReference>
<reference evidence="4 5" key="1">
    <citation type="submission" date="2023-11" db="EMBL/GenBank/DDBJ databases">
        <title>Paucibacter sp. nov., isolated from fresh soil in Korea.</title>
        <authorList>
            <person name="Le N.T.T."/>
        </authorList>
    </citation>
    <scope>NUCLEOTIDE SEQUENCE [LARGE SCALE GENOMIC DNA]</scope>
    <source>
        <strain evidence="4 5">R3-3</strain>
    </source>
</reference>
<protein>
    <submittedName>
        <fullName evidence="4">Hpt domain-containing protein</fullName>
    </submittedName>
</protein>
<dbReference type="CDD" id="cd00088">
    <property type="entry name" value="HPT"/>
    <property type="match status" value="1"/>
</dbReference>
<dbReference type="EMBL" id="JAXCLA010000004">
    <property type="protein sequence ID" value="MDY0745814.1"/>
    <property type="molecule type" value="Genomic_DNA"/>
</dbReference>
<accession>A0ABU5DKL9</accession>
<keyword evidence="5" id="KW-1185">Reference proteome</keyword>
<dbReference type="RefSeq" id="WP_320423708.1">
    <property type="nucleotide sequence ID" value="NZ_JAXCLA010000004.1"/>
</dbReference>
<dbReference type="InterPro" id="IPR036641">
    <property type="entry name" value="HPT_dom_sf"/>
</dbReference>
<organism evidence="4 5">
    <name type="scientific">Roseateles agri</name>
    <dbReference type="NCBI Taxonomy" id="3098619"/>
    <lineage>
        <taxon>Bacteria</taxon>
        <taxon>Pseudomonadati</taxon>
        <taxon>Pseudomonadota</taxon>
        <taxon>Betaproteobacteria</taxon>
        <taxon>Burkholderiales</taxon>
        <taxon>Sphaerotilaceae</taxon>
        <taxon>Roseateles</taxon>
    </lineage>
</organism>
<dbReference type="Pfam" id="PF01627">
    <property type="entry name" value="Hpt"/>
    <property type="match status" value="1"/>
</dbReference>
<keyword evidence="1" id="KW-0902">Two-component regulatory system</keyword>
<proteinExistence type="predicted"/>
<dbReference type="Proteomes" id="UP001285263">
    <property type="component" value="Unassembled WGS sequence"/>
</dbReference>
<comment type="caution">
    <text evidence="4">The sequence shown here is derived from an EMBL/GenBank/DDBJ whole genome shotgun (WGS) entry which is preliminary data.</text>
</comment>
<feature type="modified residue" description="Phosphohistidine" evidence="2">
    <location>
        <position position="48"/>
    </location>
</feature>
<evidence type="ECO:0000313" key="5">
    <source>
        <dbReference type="Proteomes" id="UP001285263"/>
    </source>
</evidence>
<dbReference type="SMART" id="SM00073">
    <property type="entry name" value="HPT"/>
    <property type="match status" value="1"/>
</dbReference>
<keyword evidence="2" id="KW-0597">Phosphoprotein</keyword>
<feature type="domain" description="HPt" evidence="3">
    <location>
        <begin position="1"/>
        <end position="105"/>
    </location>
</feature>
<dbReference type="InterPro" id="IPR008207">
    <property type="entry name" value="Sig_transdc_His_kin_Hpt_dom"/>
</dbReference>
<dbReference type="PROSITE" id="PS50894">
    <property type="entry name" value="HPT"/>
    <property type="match status" value="1"/>
</dbReference>
<sequence length="116" mass="12450">MATKDNYRFFRLEARDLLARIDPAMPELQQPAVDTRRAAAERLVYLTHTLKGAAAVVGLKDIAAAAYSMETLLRAHPCAQEMLSPEVLGQLSESLAEIKAGVAALIPAPAPAPADR</sequence>
<gene>
    <name evidence="4" type="ORF">SNE35_14940</name>
</gene>
<dbReference type="SUPFAM" id="SSF47226">
    <property type="entry name" value="Histidine-containing phosphotransfer domain, HPT domain"/>
    <property type="match status" value="1"/>
</dbReference>